<dbReference type="Proteomes" id="UP000191663">
    <property type="component" value="Unassembled WGS sequence"/>
</dbReference>
<name>A0A1V4QFL7_UNCW3</name>
<gene>
    <name evidence="1" type="ORF">BXT86_04760</name>
</gene>
<accession>A0A1V4QFL7</accession>
<comment type="caution">
    <text evidence="1">The sequence shown here is derived from an EMBL/GenBank/DDBJ whole genome shotgun (WGS) entry which is preliminary data.</text>
</comment>
<proteinExistence type="predicted"/>
<evidence type="ECO:0000313" key="1">
    <source>
        <dbReference type="EMBL" id="OPX17767.1"/>
    </source>
</evidence>
<sequence length="383" mass="45223">MSQRVRKVNKLARNLINHFFSFSGKGRLYISLLLIILLILPAPGFAREDKNIPNTILNFIPSYGHFRKGEWQKGISDLWNTWMAIWAILEPNATIGRWEKDIRETDQPGSYRYTTLTRNIEIYRELQFWMFTMIFINYLNSIFDIYLSPGGASFFGLYVAEHFYNYNTFIKIRDEFQPYQGLKTGPHFGAIFGYKGILRTYFKMYFPRAGVHYALWITEGVIPFGTHKNICFYTGIGFSGVGYMDNFDWEKVKNVIEGGLGTHLRLGVSYLYKTKHFFKFTFVPYLFQTDIRAYDEAIVGREDSWDQERFTRGHFPENFGLQLIYKYRFSSHLYIKSCFEFIRAVETGRSYIDYQPDGGQYIWHTDDLIMRSLIADFSVNYNF</sequence>
<organism evidence="1 2">
    <name type="scientific">candidate division WOR-3 bacterium 4484_100</name>
    <dbReference type="NCBI Taxonomy" id="1936077"/>
    <lineage>
        <taxon>Bacteria</taxon>
        <taxon>Bacteria division WOR-3</taxon>
    </lineage>
</organism>
<reference evidence="2" key="1">
    <citation type="submission" date="2017-01" db="EMBL/GenBank/DDBJ databases">
        <title>Novel pathways for hydrocarbon cycling and metabolic interdependencies in hydrothermal sediment communities.</title>
        <authorList>
            <person name="Dombrowski N."/>
            <person name="Seitz K."/>
            <person name="Teske A."/>
            <person name="Baker B."/>
        </authorList>
    </citation>
    <scope>NUCLEOTIDE SEQUENCE [LARGE SCALE GENOMIC DNA]</scope>
</reference>
<protein>
    <submittedName>
        <fullName evidence="1">Uncharacterized protein</fullName>
    </submittedName>
</protein>
<dbReference type="EMBL" id="MUKB01000080">
    <property type="protein sequence ID" value="OPX17767.1"/>
    <property type="molecule type" value="Genomic_DNA"/>
</dbReference>
<dbReference type="AlphaFoldDB" id="A0A1V4QFL7"/>
<evidence type="ECO:0000313" key="2">
    <source>
        <dbReference type="Proteomes" id="UP000191663"/>
    </source>
</evidence>